<evidence type="ECO:0000256" key="3">
    <source>
        <dbReference type="ARBA" id="ARBA00022741"/>
    </source>
</evidence>
<evidence type="ECO:0000259" key="8">
    <source>
        <dbReference type="Pfam" id="PF17042"/>
    </source>
</evidence>
<evidence type="ECO:0000256" key="1">
    <source>
        <dbReference type="ARBA" id="ARBA00005715"/>
    </source>
</evidence>
<evidence type="ECO:0000313" key="10">
    <source>
        <dbReference type="Proteomes" id="UP001385892"/>
    </source>
</evidence>
<dbReference type="InterPro" id="IPR042213">
    <property type="entry name" value="NBD_C_sf"/>
</dbReference>
<evidence type="ECO:0000256" key="6">
    <source>
        <dbReference type="ARBA" id="ARBA00023277"/>
    </source>
</evidence>
<dbReference type="GO" id="GO:0016301">
    <property type="term" value="F:kinase activity"/>
    <property type="evidence" value="ECO:0007669"/>
    <property type="project" value="UniProtKB-KW"/>
</dbReference>
<sequence>MTQAEQQLPDGPLLAYYGDDFTGSTDSMEAMTAAGIPTVLFLDLPTPDMLARFPQARCVGIAGSSRGRDPEWMQRELPKAFAALASLKAPVLQYKVCSTFDSSPSIGSIGCAIDLGVNCMPGRWSPTIVGAPRLKRYQVFGHLFAAVDGVGYRIDRHPTMSRHPVTPMAESDLRRHLAMQTPRRIELVDMVQLRNGEAASQVHKLQADDVPVVFVDVLDEHTLAAAGRLVWENRGNGLFSASSSGLQYALAAHWRELGLIPREPSLPGAEAASAIAVVSGSCSPVTASQIARARTNGFLTERLQLDKALGSATREAEIERVVAVAATAIERGTSAIVFSAEGPEDPSVTGFNQLAVAAGLGRHDAARQVGTALAEVMRRLLDRVRLTRVVVAGGDSSGEVASALDIQALTVAAGLAPGAPLCRAWSSAKVRDGLEIVLKGGQIGGVDFFGLARDGHAVALSPDHVAQTLDMRRKR</sequence>
<dbReference type="InterPro" id="IPR050015">
    <property type="entry name" value="OiaK"/>
</dbReference>
<gene>
    <name evidence="9" type="primary">oiaK</name>
    <name evidence="9" type="ORF">WKW82_14770</name>
</gene>
<dbReference type="Pfam" id="PF07005">
    <property type="entry name" value="SBD_N"/>
    <property type="match status" value="1"/>
</dbReference>
<dbReference type="EMBL" id="JBBKZT010000006">
    <property type="protein sequence ID" value="MEJ8847921.1"/>
    <property type="molecule type" value="Genomic_DNA"/>
</dbReference>
<dbReference type="InterPro" id="IPR031475">
    <property type="entry name" value="NBD_C"/>
</dbReference>
<dbReference type="Proteomes" id="UP001385892">
    <property type="component" value="Unassembled WGS sequence"/>
</dbReference>
<keyword evidence="10" id="KW-1185">Reference proteome</keyword>
<reference evidence="9 10" key="1">
    <citation type="submission" date="2024-03" db="EMBL/GenBank/DDBJ databases">
        <title>Novel species of the genus Variovorax.</title>
        <authorList>
            <person name="Liu Q."/>
            <person name="Xin Y.-H."/>
        </authorList>
    </citation>
    <scope>NUCLEOTIDE SEQUENCE [LARGE SCALE GENOMIC DNA]</scope>
    <source>
        <strain evidence="9 10">KACC 18900</strain>
    </source>
</reference>
<organism evidence="9 10">
    <name type="scientific">Variovorax rhizosphaerae</name>
    <dbReference type="NCBI Taxonomy" id="1836200"/>
    <lineage>
        <taxon>Bacteria</taxon>
        <taxon>Pseudomonadati</taxon>
        <taxon>Pseudomonadota</taxon>
        <taxon>Betaproteobacteria</taxon>
        <taxon>Burkholderiales</taxon>
        <taxon>Comamonadaceae</taxon>
        <taxon>Variovorax</taxon>
    </lineage>
</organism>
<dbReference type="Pfam" id="PF17042">
    <property type="entry name" value="NBD_C"/>
    <property type="match status" value="1"/>
</dbReference>
<proteinExistence type="inferred from homology"/>
<dbReference type="NCBIfam" id="NF042436">
    <property type="entry name" value="OxoIsoapKin_OiaK"/>
    <property type="match status" value="1"/>
</dbReference>
<evidence type="ECO:0000256" key="4">
    <source>
        <dbReference type="ARBA" id="ARBA00022777"/>
    </source>
</evidence>
<evidence type="ECO:0000259" key="7">
    <source>
        <dbReference type="Pfam" id="PF07005"/>
    </source>
</evidence>
<keyword evidence="6" id="KW-0119">Carbohydrate metabolism</keyword>
<dbReference type="EC" id="2.7.1.231" evidence="9"/>
<accession>A0ABU8WKA7</accession>
<name>A0ABU8WKA7_9BURK</name>
<dbReference type="InterPro" id="IPR010737">
    <property type="entry name" value="4-carb_acid_sugar_kinase_N"/>
</dbReference>
<keyword evidence="3" id="KW-0547">Nucleotide-binding</keyword>
<dbReference type="Gene3D" id="3.40.980.20">
    <property type="entry name" value="Four-carbon acid sugar kinase, nucleotide binding domain"/>
    <property type="match status" value="1"/>
</dbReference>
<dbReference type="SUPFAM" id="SSF142764">
    <property type="entry name" value="YgbK-like"/>
    <property type="match status" value="1"/>
</dbReference>
<comment type="caution">
    <text evidence="9">The sequence shown here is derived from an EMBL/GenBank/DDBJ whole genome shotgun (WGS) entry which is preliminary data.</text>
</comment>
<feature type="domain" description="Four-carbon acid sugar kinase N-terminal" evidence="7">
    <location>
        <begin position="14"/>
        <end position="250"/>
    </location>
</feature>
<dbReference type="InterPro" id="IPR037051">
    <property type="entry name" value="4-carb_acid_sugar_kinase_N_sf"/>
</dbReference>
<evidence type="ECO:0000256" key="5">
    <source>
        <dbReference type="ARBA" id="ARBA00022840"/>
    </source>
</evidence>
<comment type="similarity">
    <text evidence="1">Belongs to the four-carbon acid sugar kinase family.</text>
</comment>
<keyword evidence="4 9" id="KW-0418">Kinase</keyword>
<evidence type="ECO:0000313" key="9">
    <source>
        <dbReference type="EMBL" id="MEJ8847921.1"/>
    </source>
</evidence>
<keyword evidence="5" id="KW-0067">ATP-binding</keyword>
<evidence type="ECO:0000256" key="2">
    <source>
        <dbReference type="ARBA" id="ARBA00022679"/>
    </source>
</evidence>
<dbReference type="RefSeq" id="WP_340343053.1">
    <property type="nucleotide sequence ID" value="NZ_JBBKZT010000006.1"/>
</dbReference>
<feature type="domain" description="Four-carbon acid sugar kinase nucleotide binding" evidence="8">
    <location>
        <begin position="276"/>
        <end position="449"/>
    </location>
</feature>
<keyword evidence="2 9" id="KW-0808">Transferase</keyword>
<protein>
    <submittedName>
        <fullName evidence="9">3-oxo-isoapionate kinase OiaK</fullName>
        <ecNumber evidence="9">2.7.1.231</ecNumber>
    </submittedName>
</protein>
<dbReference type="Gene3D" id="3.40.50.10840">
    <property type="entry name" value="Putative sugar-binding, N-terminal domain"/>
    <property type="match status" value="1"/>
</dbReference>